<dbReference type="Gene3D" id="3.40.50.720">
    <property type="entry name" value="NAD(P)-binding Rossmann-like Domain"/>
    <property type="match status" value="1"/>
</dbReference>
<dbReference type="Pfam" id="PF00106">
    <property type="entry name" value="adh_short"/>
    <property type="match status" value="1"/>
</dbReference>
<dbReference type="EMBL" id="VIBQ01000089">
    <property type="protein sequence ID" value="KAB8698135.1"/>
    <property type="molecule type" value="Genomic_DNA"/>
</dbReference>
<proteinExistence type="inferred from homology"/>
<dbReference type="OrthoDB" id="1720482at2759"/>
<dbReference type="AlphaFoldDB" id="A0A5N6L464"/>
<sequence length="256" mass="28173">MLIIQSLQLDLGATLACDARGAAYVPKDAGHMPYSLKDRRVLVTGGSRGLGALIAQKFAAEGAHIAINYASNQHAADELADKIKKEFGVKTFVVKAVRSHRHEPRAKLTGPCRMPVSPPNASVASKTPSMHSAALMDGPSSASSVTCTAIPRKTVCQSQEPSTSWLLTHYARRGQMLRRKRQGSTGVASRGCANFQQQRRRRRLHRHLVSGWHCRQWQLLALLRHQGCRPASHQVPRHHAGSKDPRQRRAAWPAVD</sequence>
<dbReference type="InterPro" id="IPR002347">
    <property type="entry name" value="SDR_fam"/>
</dbReference>
<evidence type="ECO:0000313" key="4">
    <source>
        <dbReference type="EMBL" id="KAB8698135.1"/>
    </source>
</evidence>
<evidence type="ECO:0000256" key="2">
    <source>
        <dbReference type="ARBA" id="ARBA00023002"/>
    </source>
</evidence>
<comment type="similarity">
    <text evidence="1">Belongs to the short-chain dehydrogenases/reductases (SDR) family.</text>
</comment>
<evidence type="ECO:0000256" key="1">
    <source>
        <dbReference type="ARBA" id="ARBA00006484"/>
    </source>
</evidence>
<feature type="region of interest" description="Disordered" evidence="3">
    <location>
        <begin position="232"/>
        <end position="256"/>
    </location>
</feature>
<name>A0A5N6L464_9ROSI</name>
<evidence type="ECO:0000313" key="5">
    <source>
        <dbReference type="Proteomes" id="UP000327013"/>
    </source>
</evidence>
<reference evidence="4 5" key="1">
    <citation type="submission" date="2019-06" db="EMBL/GenBank/DDBJ databases">
        <title>A chromosomal-level reference genome of Carpinus fangiana (Coryloideae, Betulaceae).</title>
        <authorList>
            <person name="Yang X."/>
            <person name="Wang Z."/>
            <person name="Zhang L."/>
            <person name="Hao G."/>
            <person name="Liu J."/>
            <person name="Yang Y."/>
        </authorList>
    </citation>
    <scope>NUCLEOTIDE SEQUENCE [LARGE SCALE GENOMIC DNA]</scope>
    <source>
        <strain evidence="4">Cfa_2016G</strain>
        <tissue evidence="4">Leaf</tissue>
    </source>
</reference>
<dbReference type="SUPFAM" id="SSF51735">
    <property type="entry name" value="NAD(P)-binding Rossmann-fold domains"/>
    <property type="match status" value="1"/>
</dbReference>
<accession>A0A5N6L464</accession>
<dbReference type="PANTHER" id="PTHR48107">
    <property type="entry name" value="NADPH-DEPENDENT ALDEHYDE REDUCTASE-LIKE PROTEIN, CHLOROPLASTIC-RELATED"/>
    <property type="match status" value="1"/>
</dbReference>
<dbReference type="Proteomes" id="UP000327013">
    <property type="component" value="Unassembled WGS sequence"/>
</dbReference>
<keyword evidence="2" id="KW-0560">Oxidoreductase</keyword>
<feature type="region of interest" description="Disordered" evidence="3">
    <location>
        <begin position="103"/>
        <end position="126"/>
    </location>
</feature>
<evidence type="ECO:0000256" key="3">
    <source>
        <dbReference type="SAM" id="MobiDB-lite"/>
    </source>
</evidence>
<dbReference type="InterPro" id="IPR036291">
    <property type="entry name" value="NAD(P)-bd_dom_sf"/>
</dbReference>
<dbReference type="PANTHER" id="PTHR48107:SF7">
    <property type="entry name" value="RE15974P"/>
    <property type="match status" value="1"/>
</dbReference>
<comment type="caution">
    <text evidence="4">The sequence shown here is derived from an EMBL/GenBank/DDBJ whole genome shotgun (WGS) entry which is preliminary data.</text>
</comment>
<dbReference type="GO" id="GO:0016614">
    <property type="term" value="F:oxidoreductase activity, acting on CH-OH group of donors"/>
    <property type="evidence" value="ECO:0007669"/>
    <property type="project" value="UniProtKB-ARBA"/>
</dbReference>
<organism evidence="4 5">
    <name type="scientific">Carpinus fangiana</name>
    <dbReference type="NCBI Taxonomy" id="176857"/>
    <lineage>
        <taxon>Eukaryota</taxon>
        <taxon>Viridiplantae</taxon>
        <taxon>Streptophyta</taxon>
        <taxon>Embryophyta</taxon>
        <taxon>Tracheophyta</taxon>
        <taxon>Spermatophyta</taxon>
        <taxon>Magnoliopsida</taxon>
        <taxon>eudicotyledons</taxon>
        <taxon>Gunneridae</taxon>
        <taxon>Pentapetalae</taxon>
        <taxon>rosids</taxon>
        <taxon>fabids</taxon>
        <taxon>Fagales</taxon>
        <taxon>Betulaceae</taxon>
        <taxon>Carpinus</taxon>
    </lineage>
</organism>
<protein>
    <submittedName>
        <fullName evidence="4">Uncharacterized protein</fullName>
    </submittedName>
</protein>
<keyword evidence="5" id="KW-1185">Reference proteome</keyword>
<gene>
    <name evidence="4" type="ORF">FH972_026385</name>
</gene>